<evidence type="ECO:0000256" key="9">
    <source>
        <dbReference type="ARBA" id="ARBA00022777"/>
    </source>
</evidence>
<dbReference type="PROSITE" id="PS50112">
    <property type="entry name" value="PAS"/>
    <property type="match status" value="1"/>
</dbReference>
<keyword evidence="10" id="KW-0547">Nucleotide-binding</keyword>
<dbReference type="InterPro" id="IPR004358">
    <property type="entry name" value="Sig_transdc_His_kin-like_C"/>
</dbReference>
<dbReference type="InterPro" id="IPR001610">
    <property type="entry name" value="PAC"/>
</dbReference>
<evidence type="ECO:0000259" key="17">
    <source>
        <dbReference type="PROSITE" id="PS50110"/>
    </source>
</evidence>
<dbReference type="SUPFAM" id="SSF54427">
    <property type="entry name" value="NTF2-like"/>
    <property type="match status" value="1"/>
</dbReference>
<feature type="modified residue" description="4-aspartylphosphate" evidence="14">
    <location>
        <position position="632"/>
    </location>
</feature>
<dbReference type="InterPro" id="IPR005467">
    <property type="entry name" value="His_kinase_dom"/>
</dbReference>
<dbReference type="SMART" id="SM00388">
    <property type="entry name" value="HisKA"/>
    <property type="match status" value="1"/>
</dbReference>
<evidence type="ECO:0000256" key="14">
    <source>
        <dbReference type="PROSITE-ProRule" id="PRU00169"/>
    </source>
</evidence>
<evidence type="ECO:0000256" key="5">
    <source>
        <dbReference type="ARBA" id="ARBA00022519"/>
    </source>
</evidence>
<dbReference type="InterPro" id="IPR032710">
    <property type="entry name" value="NTF2-like_dom_sf"/>
</dbReference>
<dbReference type="FunFam" id="3.30.565.10:FF:000010">
    <property type="entry name" value="Sensor histidine kinase RcsC"/>
    <property type="match status" value="1"/>
</dbReference>
<evidence type="ECO:0000256" key="2">
    <source>
        <dbReference type="ARBA" id="ARBA00004429"/>
    </source>
</evidence>
<dbReference type="Gene3D" id="1.20.120.160">
    <property type="entry name" value="HPT domain"/>
    <property type="match status" value="1"/>
</dbReference>
<keyword evidence="15" id="KW-0175">Coiled coil</keyword>
<dbReference type="Pfam" id="PF08448">
    <property type="entry name" value="PAS_4"/>
    <property type="match status" value="1"/>
</dbReference>
<dbReference type="PROSITE" id="PS50113">
    <property type="entry name" value="PAC"/>
    <property type="match status" value="1"/>
</dbReference>
<evidence type="ECO:0000256" key="8">
    <source>
        <dbReference type="ARBA" id="ARBA00022692"/>
    </source>
</evidence>
<feature type="domain" description="PAS" evidence="18">
    <location>
        <begin position="193"/>
        <end position="263"/>
    </location>
</feature>
<organism evidence="20 21">
    <name type="scientific">Desulfuromusa kysingii</name>
    <dbReference type="NCBI Taxonomy" id="37625"/>
    <lineage>
        <taxon>Bacteria</taxon>
        <taxon>Pseudomonadati</taxon>
        <taxon>Thermodesulfobacteriota</taxon>
        <taxon>Desulfuromonadia</taxon>
        <taxon>Desulfuromonadales</taxon>
        <taxon>Geopsychrobacteraceae</taxon>
        <taxon>Desulfuromusa</taxon>
    </lineage>
</organism>
<comment type="catalytic activity">
    <reaction evidence="1">
        <text>ATP + protein L-histidine = ADP + protein N-phospho-L-histidine.</text>
        <dbReference type="EC" id="2.7.13.3"/>
    </reaction>
</comment>
<keyword evidence="21" id="KW-1185">Reference proteome</keyword>
<dbReference type="Pfam" id="PF13474">
    <property type="entry name" value="SnoaL_3"/>
    <property type="match status" value="1"/>
</dbReference>
<dbReference type="AlphaFoldDB" id="A0A1H4AG87"/>
<dbReference type="PROSITE" id="PS50109">
    <property type="entry name" value="HIS_KIN"/>
    <property type="match status" value="1"/>
</dbReference>
<keyword evidence="10" id="KW-0067">ATP-binding</keyword>
<evidence type="ECO:0000256" key="11">
    <source>
        <dbReference type="ARBA" id="ARBA00022989"/>
    </source>
</evidence>
<keyword evidence="6 14" id="KW-0597">Phosphoprotein</keyword>
<feature type="domain" description="PAC" evidence="19">
    <location>
        <begin position="272"/>
        <end position="324"/>
    </location>
</feature>
<dbReference type="InterPro" id="IPR036890">
    <property type="entry name" value="HATPase_C_sf"/>
</dbReference>
<dbReference type="InterPro" id="IPR003594">
    <property type="entry name" value="HATPase_dom"/>
</dbReference>
<keyword evidence="13" id="KW-0472">Membrane</keyword>
<dbReference type="Pfam" id="PF00072">
    <property type="entry name" value="Response_reg"/>
    <property type="match status" value="1"/>
</dbReference>
<dbReference type="Pfam" id="PF01627">
    <property type="entry name" value="Hpt"/>
    <property type="match status" value="1"/>
</dbReference>
<keyword evidence="5" id="KW-0997">Cell inner membrane</keyword>
<dbReference type="InterPro" id="IPR011006">
    <property type="entry name" value="CheY-like_superfamily"/>
</dbReference>
<dbReference type="CDD" id="cd17546">
    <property type="entry name" value="REC_hyHK_CKI1_RcsC-like"/>
    <property type="match status" value="1"/>
</dbReference>
<keyword evidence="7" id="KW-0808">Transferase</keyword>
<evidence type="ECO:0000256" key="15">
    <source>
        <dbReference type="SAM" id="Coils"/>
    </source>
</evidence>
<dbReference type="SUPFAM" id="SSF55874">
    <property type="entry name" value="ATPase domain of HSP90 chaperone/DNA topoisomerase II/histidine kinase"/>
    <property type="match status" value="1"/>
</dbReference>
<dbReference type="SMART" id="SM00448">
    <property type="entry name" value="REC"/>
    <property type="match status" value="1"/>
</dbReference>
<gene>
    <name evidence="20" type="ORF">SAMN05660420_01828</name>
</gene>
<dbReference type="Pfam" id="PF02518">
    <property type="entry name" value="HATPase_c"/>
    <property type="match status" value="1"/>
</dbReference>
<evidence type="ECO:0000259" key="16">
    <source>
        <dbReference type="PROSITE" id="PS50109"/>
    </source>
</evidence>
<feature type="coiled-coil region" evidence="15">
    <location>
        <begin position="308"/>
        <end position="338"/>
    </location>
</feature>
<dbReference type="SUPFAM" id="SSF47226">
    <property type="entry name" value="Histidine-containing phosphotransfer domain, HPT domain"/>
    <property type="match status" value="1"/>
</dbReference>
<dbReference type="RefSeq" id="WP_092347156.1">
    <property type="nucleotide sequence ID" value="NZ_FNQN01000005.1"/>
</dbReference>
<dbReference type="Pfam" id="PF00512">
    <property type="entry name" value="HisKA"/>
    <property type="match status" value="1"/>
</dbReference>
<feature type="domain" description="Response regulatory" evidence="17">
    <location>
        <begin position="583"/>
        <end position="702"/>
    </location>
</feature>
<keyword evidence="8" id="KW-0812">Transmembrane</keyword>
<evidence type="ECO:0000256" key="1">
    <source>
        <dbReference type="ARBA" id="ARBA00000085"/>
    </source>
</evidence>
<evidence type="ECO:0000259" key="18">
    <source>
        <dbReference type="PROSITE" id="PS50112"/>
    </source>
</evidence>
<protein>
    <recommendedName>
        <fullName evidence="3">histidine kinase</fullName>
        <ecNumber evidence="3">2.7.13.3</ecNumber>
    </recommendedName>
</protein>
<dbReference type="Gene3D" id="1.10.287.130">
    <property type="match status" value="1"/>
</dbReference>
<evidence type="ECO:0000256" key="4">
    <source>
        <dbReference type="ARBA" id="ARBA00022475"/>
    </source>
</evidence>
<dbReference type="InterPro" id="IPR003661">
    <property type="entry name" value="HisK_dim/P_dom"/>
</dbReference>
<dbReference type="FunFam" id="1.10.287.130:FF:000001">
    <property type="entry name" value="Two-component sensor histidine kinase"/>
    <property type="match status" value="1"/>
</dbReference>
<keyword evidence="12" id="KW-0902">Two-component regulatory system</keyword>
<dbReference type="STRING" id="37625.SAMN05660420_01828"/>
<evidence type="ECO:0000256" key="7">
    <source>
        <dbReference type="ARBA" id="ARBA00022679"/>
    </source>
</evidence>
<comment type="subcellular location">
    <subcellularLocation>
        <location evidence="2">Cell inner membrane</location>
        <topology evidence="2">Multi-pass membrane protein</topology>
    </subcellularLocation>
</comment>
<dbReference type="SUPFAM" id="SSF52172">
    <property type="entry name" value="CheY-like"/>
    <property type="match status" value="1"/>
</dbReference>
<dbReference type="Proteomes" id="UP000199409">
    <property type="component" value="Unassembled WGS sequence"/>
</dbReference>
<dbReference type="InterPro" id="IPR013656">
    <property type="entry name" value="PAS_4"/>
</dbReference>
<dbReference type="InterPro" id="IPR035965">
    <property type="entry name" value="PAS-like_dom_sf"/>
</dbReference>
<dbReference type="EC" id="2.7.13.3" evidence="3"/>
<dbReference type="CDD" id="cd00130">
    <property type="entry name" value="PAS"/>
    <property type="match status" value="1"/>
</dbReference>
<dbReference type="CDD" id="cd00082">
    <property type="entry name" value="HisKA"/>
    <property type="match status" value="1"/>
</dbReference>
<evidence type="ECO:0000313" key="20">
    <source>
        <dbReference type="EMBL" id="SEA35029.1"/>
    </source>
</evidence>
<dbReference type="OrthoDB" id="5385971at2"/>
<proteinExistence type="predicted"/>
<dbReference type="SUPFAM" id="SSF55785">
    <property type="entry name" value="PYP-like sensor domain (PAS domain)"/>
    <property type="match status" value="1"/>
</dbReference>
<dbReference type="InterPro" id="IPR008207">
    <property type="entry name" value="Sig_transdc_His_kin_Hpt_dom"/>
</dbReference>
<dbReference type="GO" id="GO:0005886">
    <property type="term" value="C:plasma membrane"/>
    <property type="evidence" value="ECO:0007669"/>
    <property type="project" value="UniProtKB-SubCell"/>
</dbReference>
<feature type="coiled-coil region" evidence="15">
    <location>
        <begin position="141"/>
        <end position="189"/>
    </location>
</feature>
<sequence>MEFKDKQEIKELFDDYVRMYASRDDQLTDYFSADFSGFTGGGDFLVKDRDTWVEITRQDFAQVKEPLQIELLDLSVQSLSETLAVATGFFHIHLPIKDEILSRETARLVLIFRQESHGWKICHSSISIPYNLVRDGEVYPLQKLVESHRVLEEQVAERTQQLSEVNATLQQVNEQLAHEIAEHQKANKARQESEAHFRLIAENVSDVVWKLDRDYRFTYISPSDERLRGYRADEVLGQHIFELFDEAGVATVKKFAAARLQAELQGINTGSIMFEARHRCKDGRWLWVEVSATPERDADGAVIGHYGISREITERKQIEDEVRQAKAAAEEANKAKSQFLASISHEIRTPLNSLLGFSTLARTTTNPEKLDQYLNILEQSSRSLMALVNDILDMSKIEAERMQVDAVPFSLQQLISQLEDQYRPLAEGKSLVFNVVVNSDVSNWYIGDPVRVRQILDNLLNNAIKFTHKGEVNFTLGLNKSVADVEQQRLCFEICDTGIGIPGSYHDQLFQPFRQLDPSITRQFGGTGLGLAIVHSLVMLMQGEIRVNSHEGLGSCFIVELPLKETEVVAEDHILSALTTRVNTLLVEDNEFNRLLLADILLSWGHQVVLAENGQQALQLVDHQTFDLILLDVRMPDINGIEVARQIRKNEQERVVSPLPIIAITADADTVTRTVCFEAGMNAVLAKPIIPEQLARTIAIHLNMPLTTPVGEVLPLNVQTQKGLGDDPVRTCQYHDLLRNDIDAELQRLHRALQQQKRSEMELSAHTLKGLLAQLSNPALAKQAKWLQQNAEAPFAQLQQAVDKLESDCQHLTGCGI</sequence>
<evidence type="ECO:0000256" key="3">
    <source>
        <dbReference type="ARBA" id="ARBA00012438"/>
    </source>
</evidence>
<keyword evidence="9" id="KW-0418">Kinase</keyword>
<dbReference type="Gene3D" id="3.30.450.20">
    <property type="entry name" value="PAS domain"/>
    <property type="match status" value="1"/>
</dbReference>
<evidence type="ECO:0000313" key="21">
    <source>
        <dbReference type="Proteomes" id="UP000199409"/>
    </source>
</evidence>
<dbReference type="InterPro" id="IPR036097">
    <property type="entry name" value="HisK_dim/P_sf"/>
</dbReference>
<evidence type="ECO:0000259" key="19">
    <source>
        <dbReference type="PROSITE" id="PS50113"/>
    </source>
</evidence>
<dbReference type="Gene3D" id="3.10.450.50">
    <property type="match status" value="1"/>
</dbReference>
<reference evidence="20 21" key="1">
    <citation type="submission" date="2016-10" db="EMBL/GenBank/DDBJ databases">
        <authorList>
            <person name="de Groot N.N."/>
        </authorList>
    </citation>
    <scope>NUCLEOTIDE SEQUENCE [LARGE SCALE GENOMIC DNA]</scope>
    <source>
        <strain evidence="20 21">DSM 7343</strain>
    </source>
</reference>
<dbReference type="SMART" id="SM00091">
    <property type="entry name" value="PAS"/>
    <property type="match status" value="1"/>
</dbReference>
<evidence type="ECO:0000256" key="10">
    <source>
        <dbReference type="ARBA" id="ARBA00022840"/>
    </source>
</evidence>
<evidence type="ECO:0000256" key="6">
    <source>
        <dbReference type="ARBA" id="ARBA00022553"/>
    </source>
</evidence>
<name>A0A1H4AG87_9BACT</name>
<keyword evidence="4" id="KW-1003">Cell membrane</keyword>
<dbReference type="InterPro" id="IPR037401">
    <property type="entry name" value="SnoaL-like"/>
</dbReference>
<dbReference type="GO" id="GO:0000155">
    <property type="term" value="F:phosphorelay sensor kinase activity"/>
    <property type="evidence" value="ECO:0007669"/>
    <property type="project" value="InterPro"/>
</dbReference>
<feature type="domain" description="Histidine kinase" evidence="16">
    <location>
        <begin position="342"/>
        <end position="565"/>
    </location>
</feature>
<dbReference type="Gene3D" id="3.40.50.2300">
    <property type="match status" value="1"/>
</dbReference>
<accession>A0A1H4AG87</accession>
<dbReference type="SUPFAM" id="SSF47384">
    <property type="entry name" value="Homodimeric domain of signal transducing histidine kinase"/>
    <property type="match status" value="1"/>
</dbReference>
<dbReference type="PANTHER" id="PTHR43047:SF78">
    <property type="entry name" value="SENSORY_REGULATORY PROTEIN RPFC"/>
    <property type="match status" value="1"/>
</dbReference>
<dbReference type="EMBL" id="FNQN01000005">
    <property type="protein sequence ID" value="SEA35029.1"/>
    <property type="molecule type" value="Genomic_DNA"/>
</dbReference>
<dbReference type="InterPro" id="IPR036641">
    <property type="entry name" value="HPT_dom_sf"/>
</dbReference>
<dbReference type="InterPro" id="IPR001789">
    <property type="entry name" value="Sig_transdc_resp-reg_receiver"/>
</dbReference>
<dbReference type="PRINTS" id="PR00344">
    <property type="entry name" value="BCTRLSENSOR"/>
</dbReference>
<dbReference type="InterPro" id="IPR000700">
    <property type="entry name" value="PAS-assoc_C"/>
</dbReference>
<evidence type="ECO:0000256" key="13">
    <source>
        <dbReference type="ARBA" id="ARBA00023136"/>
    </source>
</evidence>
<dbReference type="SMART" id="SM00086">
    <property type="entry name" value="PAC"/>
    <property type="match status" value="1"/>
</dbReference>
<dbReference type="NCBIfam" id="TIGR00229">
    <property type="entry name" value="sensory_box"/>
    <property type="match status" value="1"/>
</dbReference>
<dbReference type="PROSITE" id="PS50110">
    <property type="entry name" value="RESPONSE_REGULATORY"/>
    <property type="match status" value="1"/>
</dbReference>
<dbReference type="PANTHER" id="PTHR43047">
    <property type="entry name" value="TWO-COMPONENT HISTIDINE PROTEIN KINASE"/>
    <property type="match status" value="1"/>
</dbReference>
<dbReference type="Gene3D" id="3.30.565.10">
    <property type="entry name" value="Histidine kinase-like ATPase, C-terminal domain"/>
    <property type="match status" value="1"/>
</dbReference>
<dbReference type="InterPro" id="IPR000014">
    <property type="entry name" value="PAS"/>
</dbReference>
<keyword evidence="11" id="KW-1133">Transmembrane helix</keyword>
<evidence type="ECO:0000256" key="12">
    <source>
        <dbReference type="ARBA" id="ARBA00023012"/>
    </source>
</evidence>
<dbReference type="CDD" id="cd16922">
    <property type="entry name" value="HATPase_EvgS-ArcB-TorS-like"/>
    <property type="match status" value="1"/>
</dbReference>
<dbReference type="SMART" id="SM00387">
    <property type="entry name" value="HATPase_c"/>
    <property type="match status" value="1"/>
</dbReference>